<feature type="compositionally biased region" description="Polar residues" evidence="1">
    <location>
        <begin position="75"/>
        <end position="90"/>
    </location>
</feature>
<accession>A0A7S3C4A7</accession>
<protein>
    <submittedName>
        <fullName evidence="2">Uncharacterized protein</fullName>
    </submittedName>
</protein>
<proteinExistence type="predicted"/>
<feature type="region of interest" description="Disordered" evidence="1">
    <location>
        <begin position="68"/>
        <end position="101"/>
    </location>
</feature>
<gene>
    <name evidence="2" type="ORF">HERI1096_LOCUS39548</name>
</gene>
<evidence type="ECO:0000256" key="1">
    <source>
        <dbReference type="SAM" id="MobiDB-lite"/>
    </source>
</evidence>
<organism evidence="2">
    <name type="scientific">Haptolina ericina</name>
    <dbReference type="NCBI Taxonomy" id="156174"/>
    <lineage>
        <taxon>Eukaryota</taxon>
        <taxon>Haptista</taxon>
        <taxon>Haptophyta</taxon>
        <taxon>Prymnesiophyceae</taxon>
        <taxon>Prymnesiales</taxon>
        <taxon>Prymnesiaceae</taxon>
        <taxon>Haptolina</taxon>
    </lineage>
</organism>
<dbReference type="EMBL" id="HBHX01071500">
    <property type="protein sequence ID" value="CAE0152562.1"/>
    <property type="molecule type" value="Transcribed_RNA"/>
</dbReference>
<dbReference type="AlphaFoldDB" id="A0A7S3C4A7"/>
<sequence length="208" mass="21971">MPYFPPQGEFPGNGSNYPPHMYCYMPTYNYMSGPSGATPAMLPNNGDSEEKMPAQGIRVLYGIDHHYGGADQFGGEQQVTDNSDELNPSGGNSGDPLPAHRTTGMGFVPGPMGNQGSVVPPPMPLMDMGVVPPPMPYMDMLPSSSPLVVMQPTMPGHIPVPMTPGGAAMVPMTMPGMPSMPIYGMGPPAHLGPRHFVPSGPPPHTNFK</sequence>
<name>A0A7S3C4A7_9EUKA</name>
<evidence type="ECO:0000313" key="2">
    <source>
        <dbReference type="EMBL" id="CAE0152562.1"/>
    </source>
</evidence>
<reference evidence="2" key="1">
    <citation type="submission" date="2021-01" db="EMBL/GenBank/DDBJ databases">
        <authorList>
            <person name="Corre E."/>
            <person name="Pelletier E."/>
            <person name="Niang G."/>
            <person name="Scheremetjew M."/>
            <person name="Finn R."/>
            <person name="Kale V."/>
            <person name="Holt S."/>
            <person name="Cochrane G."/>
            <person name="Meng A."/>
            <person name="Brown T."/>
            <person name="Cohen L."/>
        </authorList>
    </citation>
    <scope>NUCLEOTIDE SEQUENCE</scope>
    <source>
        <strain evidence="2">CCMP281</strain>
    </source>
</reference>